<dbReference type="SUPFAM" id="SSF55729">
    <property type="entry name" value="Acyl-CoA N-acyltransferases (Nat)"/>
    <property type="match status" value="1"/>
</dbReference>
<accession>A0A2T0R801</accession>
<dbReference type="GO" id="GO:0009432">
    <property type="term" value="P:SOS response"/>
    <property type="evidence" value="ECO:0007669"/>
    <property type="project" value="TreeGrafter"/>
</dbReference>
<dbReference type="GO" id="GO:0046872">
    <property type="term" value="F:metal ion binding"/>
    <property type="evidence" value="ECO:0007669"/>
    <property type="project" value="InterPro"/>
</dbReference>
<feature type="domain" description="ATP-grasp" evidence="3">
    <location>
        <begin position="342"/>
        <end position="593"/>
    </location>
</feature>
<dbReference type="InterPro" id="IPR000182">
    <property type="entry name" value="GNAT_dom"/>
</dbReference>
<dbReference type="GO" id="GO:0005737">
    <property type="term" value="C:cytoplasm"/>
    <property type="evidence" value="ECO:0007669"/>
    <property type="project" value="TreeGrafter"/>
</dbReference>
<dbReference type="PROSITE" id="PS51186">
    <property type="entry name" value="GNAT"/>
    <property type="match status" value="1"/>
</dbReference>
<dbReference type="InterPro" id="IPR011095">
    <property type="entry name" value="Dala_Dala_lig_C"/>
</dbReference>
<dbReference type="SUPFAM" id="SSF56059">
    <property type="entry name" value="Glutathione synthetase ATP-binding domain-like"/>
    <property type="match status" value="1"/>
</dbReference>
<dbReference type="GO" id="GO:0008716">
    <property type="term" value="F:D-alanine-D-alanine ligase activity"/>
    <property type="evidence" value="ECO:0007669"/>
    <property type="project" value="InterPro"/>
</dbReference>
<feature type="domain" description="N-acetyltransferase" evidence="4">
    <location>
        <begin position="122"/>
        <end position="274"/>
    </location>
</feature>
<evidence type="ECO:0000259" key="3">
    <source>
        <dbReference type="PROSITE" id="PS50975"/>
    </source>
</evidence>
<protein>
    <submittedName>
        <fullName evidence="5">GNAT-family acetyltransferase (TIGR03103 family)</fullName>
    </submittedName>
</protein>
<evidence type="ECO:0000313" key="6">
    <source>
        <dbReference type="Proteomes" id="UP000238083"/>
    </source>
</evidence>
<keyword evidence="1" id="KW-0436">Ligase</keyword>
<dbReference type="PANTHER" id="PTHR21621:SF0">
    <property type="entry name" value="BETA-CITRYLGLUTAMATE SYNTHASE B-RELATED"/>
    <property type="match status" value="1"/>
</dbReference>
<dbReference type="OrthoDB" id="9803907at2"/>
<name>A0A2T0R801_9ACTN</name>
<dbReference type="RefSeq" id="WP_106207915.1">
    <property type="nucleotide sequence ID" value="NZ_PVZF01000002.1"/>
</dbReference>
<dbReference type="PROSITE" id="PS50975">
    <property type="entry name" value="ATP_GRASP"/>
    <property type="match status" value="1"/>
</dbReference>
<keyword evidence="6" id="KW-1185">Reference proteome</keyword>
<dbReference type="GO" id="GO:0018169">
    <property type="term" value="F:ribosomal S6-glutamic acid ligase activity"/>
    <property type="evidence" value="ECO:0007669"/>
    <property type="project" value="TreeGrafter"/>
</dbReference>
<evidence type="ECO:0000256" key="1">
    <source>
        <dbReference type="ARBA" id="ARBA00022598"/>
    </source>
</evidence>
<dbReference type="Pfam" id="PF07478">
    <property type="entry name" value="Dala_Dala_lig_C"/>
    <property type="match status" value="1"/>
</dbReference>
<dbReference type="Pfam" id="PF00583">
    <property type="entry name" value="Acetyltransf_1"/>
    <property type="match status" value="1"/>
</dbReference>
<organism evidence="5 6">
    <name type="scientific">Kineococcus rhizosphaerae</name>
    <dbReference type="NCBI Taxonomy" id="559628"/>
    <lineage>
        <taxon>Bacteria</taxon>
        <taxon>Bacillati</taxon>
        <taxon>Actinomycetota</taxon>
        <taxon>Actinomycetes</taxon>
        <taxon>Kineosporiales</taxon>
        <taxon>Kineosporiaceae</taxon>
        <taxon>Kineococcus</taxon>
    </lineage>
</organism>
<keyword evidence="2" id="KW-0067">ATP-binding</keyword>
<dbReference type="PANTHER" id="PTHR21621">
    <property type="entry name" value="RIBOSOMAL PROTEIN S6 MODIFICATION PROTEIN"/>
    <property type="match status" value="1"/>
</dbReference>
<dbReference type="EMBL" id="PVZF01000002">
    <property type="protein sequence ID" value="PRY17272.1"/>
    <property type="molecule type" value="Genomic_DNA"/>
</dbReference>
<dbReference type="InterPro" id="IPR016181">
    <property type="entry name" value="Acyl_CoA_acyltransferase"/>
</dbReference>
<gene>
    <name evidence="5" type="ORF">CLV37_102231</name>
</gene>
<dbReference type="Proteomes" id="UP000238083">
    <property type="component" value="Unassembled WGS sequence"/>
</dbReference>
<evidence type="ECO:0000259" key="4">
    <source>
        <dbReference type="PROSITE" id="PS51186"/>
    </source>
</evidence>
<reference evidence="5 6" key="1">
    <citation type="submission" date="2018-03" db="EMBL/GenBank/DDBJ databases">
        <title>Genomic Encyclopedia of Archaeal and Bacterial Type Strains, Phase II (KMG-II): from individual species to whole genera.</title>
        <authorList>
            <person name="Goeker M."/>
        </authorList>
    </citation>
    <scope>NUCLEOTIDE SEQUENCE [LARGE SCALE GENOMIC DNA]</scope>
    <source>
        <strain evidence="5 6">DSM 19711</strain>
    </source>
</reference>
<keyword evidence="5" id="KW-0808">Transferase</keyword>
<dbReference type="AlphaFoldDB" id="A0A2T0R801"/>
<dbReference type="InterPro" id="IPR017534">
    <property type="entry name" value="GNAT-acetyltransferase"/>
</dbReference>
<dbReference type="Gene3D" id="3.40.630.30">
    <property type="match status" value="1"/>
</dbReference>
<evidence type="ECO:0000313" key="5">
    <source>
        <dbReference type="EMBL" id="PRY17272.1"/>
    </source>
</evidence>
<dbReference type="InterPro" id="IPR011761">
    <property type="entry name" value="ATP-grasp"/>
</dbReference>
<keyword evidence="2" id="KW-0547">Nucleotide-binding</keyword>
<dbReference type="Gene3D" id="3.30.470.20">
    <property type="entry name" value="ATP-grasp fold, B domain"/>
    <property type="match status" value="2"/>
</dbReference>
<dbReference type="GO" id="GO:0016747">
    <property type="term" value="F:acyltransferase activity, transferring groups other than amino-acyl groups"/>
    <property type="evidence" value="ECO:0007669"/>
    <property type="project" value="InterPro"/>
</dbReference>
<proteinExistence type="predicted"/>
<sequence>MSASTKRRSTVAGLRHRGLDRPTISSRTWQRPSSWFTDDMGSDVVLDMGWGRLVFGQTFTDRSAIVDALRAEETGERDIAMYVREPQVLVGLAPHEVFLDPSITFRLNLSRYRAPRDRNPDVFVRMVRERAELDEVNRIYAACGMVTSDVDVMWANHRTRTFTYLVAEDTRTREIVGTVTGVDHVLAFGDPDQGASLWCLAADPQAAPRGVGEALVRVLAERYVARGRAILDLSVMHDNAGAIALYRRLGFRPAAPVVVKRKNPINRPLFSPQPEGLAELNPYARIIADEALRRGVRVEVTDAPSGEMRLTYAGRSLLTRESLSELTSAVAMSRCDDKRVTRRLLAAQGVRVPRAVELAQDPLRDTEGLAACERLVAETGPVVVKPARGEQGKGITVGVRGGDELRAAVAEAAGHCPDVLVEELVAGQDLRVVVIDHEVVAAAVRRPATVIGTGTDDIRTLVAQQSRRRQAATGGESSIPLDATTEAVVADAGFGLDDVLPRGRRLEVRRTANLHTGGTIDDVTDDLHPDLVDAAVAASRAIGIPVTGLDLLVPDVSGPEHVVIEANERPGLANHSPRPTAQRFLDLLFPETRAQG</sequence>
<comment type="caution">
    <text evidence="5">The sequence shown here is derived from an EMBL/GenBank/DDBJ whole genome shotgun (WGS) entry which is preliminary data.</text>
</comment>
<dbReference type="GO" id="GO:0005524">
    <property type="term" value="F:ATP binding"/>
    <property type="evidence" value="ECO:0007669"/>
    <property type="project" value="UniProtKB-UniRule"/>
</dbReference>
<evidence type="ECO:0000256" key="2">
    <source>
        <dbReference type="PROSITE-ProRule" id="PRU00409"/>
    </source>
</evidence>
<dbReference type="NCBIfam" id="TIGR03103">
    <property type="entry name" value="trio_acet_GNAT"/>
    <property type="match status" value="1"/>
</dbReference>